<dbReference type="GO" id="GO:0071916">
    <property type="term" value="F:dipeptide transmembrane transporter activity"/>
    <property type="evidence" value="ECO:0007669"/>
    <property type="project" value="TreeGrafter"/>
</dbReference>
<accession>A0A934ILT5</accession>
<dbReference type="SUPFAM" id="SSF161098">
    <property type="entry name" value="MetI-like"/>
    <property type="match status" value="1"/>
</dbReference>
<comment type="caution">
    <text evidence="9">The sequence shown here is derived from an EMBL/GenBank/DDBJ whole genome shotgun (WGS) entry which is preliminary data.</text>
</comment>
<dbReference type="AlphaFoldDB" id="A0A934ILT5"/>
<feature type="transmembrane region" description="Helical" evidence="7">
    <location>
        <begin position="131"/>
        <end position="153"/>
    </location>
</feature>
<dbReference type="PROSITE" id="PS50928">
    <property type="entry name" value="ABC_TM1"/>
    <property type="match status" value="1"/>
</dbReference>
<dbReference type="Proteomes" id="UP000602124">
    <property type="component" value="Unassembled WGS sequence"/>
</dbReference>
<reference evidence="9" key="1">
    <citation type="submission" date="2020-12" db="EMBL/GenBank/DDBJ databases">
        <title>Devosia sp. MSA67 isolated from Mo River.</title>
        <authorList>
            <person name="Ma F."/>
            <person name="Zi Z."/>
        </authorList>
    </citation>
    <scope>NUCLEOTIDE SEQUENCE</scope>
    <source>
        <strain evidence="9">MSA67</strain>
    </source>
</reference>
<sequence length="307" mass="32312">MPAYLLGRLGSALLVVLGAATIVFLAMRAIPGDPAVVMLGVSATPEQVAALRADWGLDAPLPVQYLNFLTRMVVLDFGQSIRLGMPAMQAVSQTLPYTIYLALVAFALALLVGFPLGVFSALQRGKAADKLISLFSLAGQSLPSFWVGIMLVLLLSRTLHILPSGGAGSPEAVLLPAVTLALPLLSVIVRLVRSGLLESMGEPYIQTARAKGLGETRVVGVHGVRNMLIPVVTVVGLELGTLLGGAVIVETVFAWPGLGRLLIDSIAARDYAVVQASVVMLVLFFVSINIVVDLLYGVLDPRVRVDG</sequence>
<dbReference type="Gene3D" id="1.10.3720.10">
    <property type="entry name" value="MetI-like"/>
    <property type="match status" value="1"/>
</dbReference>
<evidence type="ECO:0000256" key="4">
    <source>
        <dbReference type="ARBA" id="ARBA00022692"/>
    </source>
</evidence>
<evidence type="ECO:0000259" key="8">
    <source>
        <dbReference type="PROSITE" id="PS50928"/>
    </source>
</evidence>
<comment type="subcellular location">
    <subcellularLocation>
        <location evidence="1 7">Cell membrane</location>
        <topology evidence="1 7">Multi-pass membrane protein</topology>
    </subcellularLocation>
</comment>
<protein>
    <submittedName>
        <fullName evidence="9">ABC transporter permease</fullName>
    </submittedName>
</protein>
<evidence type="ECO:0000313" key="9">
    <source>
        <dbReference type="EMBL" id="MBJ3783114.1"/>
    </source>
</evidence>
<proteinExistence type="inferred from homology"/>
<keyword evidence="10" id="KW-1185">Reference proteome</keyword>
<evidence type="ECO:0000256" key="3">
    <source>
        <dbReference type="ARBA" id="ARBA00022475"/>
    </source>
</evidence>
<evidence type="ECO:0000256" key="1">
    <source>
        <dbReference type="ARBA" id="ARBA00004651"/>
    </source>
</evidence>
<dbReference type="CDD" id="cd06261">
    <property type="entry name" value="TM_PBP2"/>
    <property type="match status" value="1"/>
</dbReference>
<keyword evidence="5 7" id="KW-1133">Transmembrane helix</keyword>
<keyword evidence="2 7" id="KW-0813">Transport</keyword>
<dbReference type="PANTHER" id="PTHR43163:SF6">
    <property type="entry name" value="DIPEPTIDE TRANSPORT SYSTEM PERMEASE PROTEIN DPPB-RELATED"/>
    <property type="match status" value="1"/>
</dbReference>
<dbReference type="Pfam" id="PF19300">
    <property type="entry name" value="BPD_transp_1_N"/>
    <property type="match status" value="1"/>
</dbReference>
<dbReference type="GO" id="GO:0005886">
    <property type="term" value="C:plasma membrane"/>
    <property type="evidence" value="ECO:0007669"/>
    <property type="project" value="UniProtKB-SubCell"/>
</dbReference>
<evidence type="ECO:0000256" key="5">
    <source>
        <dbReference type="ARBA" id="ARBA00022989"/>
    </source>
</evidence>
<keyword evidence="6 7" id="KW-0472">Membrane</keyword>
<gene>
    <name evidence="9" type="ORF">JEQ47_00155</name>
</gene>
<name>A0A934ILT5_9HYPH</name>
<feature type="domain" description="ABC transmembrane type-1" evidence="8">
    <location>
        <begin position="95"/>
        <end position="292"/>
    </location>
</feature>
<dbReference type="PANTHER" id="PTHR43163">
    <property type="entry name" value="DIPEPTIDE TRANSPORT SYSTEM PERMEASE PROTEIN DPPB-RELATED"/>
    <property type="match status" value="1"/>
</dbReference>
<dbReference type="InterPro" id="IPR000515">
    <property type="entry name" value="MetI-like"/>
</dbReference>
<dbReference type="Pfam" id="PF00528">
    <property type="entry name" value="BPD_transp_1"/>
    <property type="match status" value="1"/>
</dbReference>
<evidence type="ECO:0000256" key="2">
    <source>
        <dbReference type="ARBA" id="ARBA00022448"/>
    </source>
</evidence>
<keyword evidence="4 7" id="KW-0812">Transmembrane</keyword>
<dbReference type="RefSeq" id="WP_198874368.1">
    <property type="nucleotide sequence ID" value="NZ_JAEKMH010000001.1"/>
</dbReference>
<feature type="transmembrane region" description="Helical" evidence="7">
    <location>
        <begin position="273"/>
        <end position="299"/>
    </location>
</feature>
<keyword evidence="3" id="KW-1003">Cell membrane</keyword>
<dbReference type="InterPro" id="IPR035906">
    <property type="entry name" value="MetI-like_sf"/>
</dbReference>
<feature type="transmembrane region" description="Helical" evidence="7">
    <location>
        <begin position="227"/>
        <end position="253"/>
    </location>
</feature>
<dbReference type="EMBL" id="JAEKMH010000001">
    <property type="protein sequence ID" value="MBJ3783114.1"/>
    <property type="molecule type" value="Genomic_DNA"/>
</dbReference>
<feature type="transmembrane region" description="Helical" evidence="7">
    <location>
        <begin position="12"/>
        <end position="30"/>
    </location>
</feature>
<organism evidence="9 10">
    <name type="scientific">Devosia sediminis</name>
    <dbReference type="NCBI Taxonomy" id="2798801"/>
    <lineage>
        <taxon>Bacteria</taxon>
        <taxon>Pseudomonadati</taxon>
        <taxon>Pseudomonadota</taxon>
        <taxon>Alphaproteobacteria</taxon>
        <taxon>Hyphomicrobiales</taxon>
        <taxon>Devosiaceae</taxon>
        <taxon>Devosia</taxon>
    </lineage>
</organism>
<dbReference type="InterPro" id="IPR045621">
    <property type="entry name" value="BPD_transp_1_N"/>
</dbReference>
<comment type="similarity">
    <text evidence="7">Belongs to the binding-protein-dependent transport system permease family.</text>
</comment>
<evidence type="ECO:0000256" key="6">
    <source>
        <dbReference type="ARBA" id="ARBA00023136"/>
    </source>
</evidence>
<feature type="transmembrane region" description="Helical" evidence="7">
    <location>
        <begin position="173"/>
        <end position="192"/>
    </location>
</feature>
<evidence type="ECO:0000256" key="7">
    <source>
        <dbReference type="RuleBase" id="RU363032"/>
    </source>
</evidence>
<evidence type="ECO:0000313" key="10">
    <source>
        <dbReference type="Proteomes" id="UP000602124"/>
    </source>
</evidence>
<feature type="transmembrane region" description="Helical" evidence="7">
    <location>
        <begin position="97"/>
        <end position="119"/>
    </location>
</feature>